<dbReference type="Gene3D" id="3.30.2310.20">
    <property type="entry name" value="RelE-like"/>
    <property type="match status" value="1"/>
</dbReference>
<dbReference type="EMBL" id="CAADFO010000013">
    <property type="protein sequence ID" value="VFK25406.1"/>
    <property type="molecule type" value="Genomic_DNA"/>
</dbReference>
<evidence type="ECO:0000313" key="2">
    <source>
        <dbReference type="EMBL" id="VFK29132.1"/>
    </source>
</evidence>
<proteinExistence type="predicted"/>
<evidence type="ECO:0000313" key="3">
    <source>
        <dbReference type="EMBL" id="VFK74683.1"/>
    </source>
</evidence>
<accession>A0A450XIK1</accession>
<dbReference type="InterPro" id="IPR035093">
    <property type="entry name" value="RelE/ParE_toxin_dom_sf"/>
</dbReference>
<name>A0A450XIK1_9GAMM</name>
<protein>
    <submittedName>
        <fullName evidence="2">Proteic killer suppression protein</fullName>
    </submittedName>
</protein>
<organism evidence="2">
    <name type="scientific">Candidatus Kentrum sp. MB</name>
    <dbReference type="NCBI Taxonomy" id="2138164"/>
    <lineage>
        <taxon>Bacteria</taxon>
        <taxon>Pseudomonadati</taxon>
        <taxon>Pseudomonadota</taxon>
        <taxon>Gammaproteobacteria</taxon>
        <taxon>Candidatus Kentrum</taxon>
    </lineage>
</organism>
<dbReference type="EMBL" id="CAADFQ010000008">
    <property type="protein sequence ID" value="VFK29132.1"/>
    <property type="molecule type" value="Genomic_DNA"/>
</dbReference>
<dbReference type="InterPro" id="IPR007711">
    <property type="entry name" value="HigB-1"/>
</dbReference>
<dbReference type="AlphaFoldDB" id="A0A450XIK1"/>
<dbReference type="EMBL" id="CAADGH010000008">
    <property type="protein sequence ID" value="VFK74683.1"/>
    <property type="molecule type" value="Genomic_DNA"/>
</dbReference>
<gene>
    <name evidence="1" type="ORF">BECKMB1821G_GA0114241_101333</name>
    <name evidence="3" type="ORF">BECKMB1821H_GA0114242_100842</name>
    <name evidence="2" type="ORF">BECKMB1821I_GA0114274_100843</name>
</gene>
<reference evidence="2" key="1">
    <citation type="submission" date="2019-02" db="EMBL/GenBank/DDBJ databases">
        <authorList>
            <person name="Gruber-Vodicka R. H."/>
            <person name="Seah K. B. B."/>
        </authorList>
    </citation>
    <scope>NUCLEOTIDE SEQUENCE</scope>
    <source>
        <strain evidence="1">BECK_BZ197</strain>
        <strain evidence="3">BECK_BZ198</strain>
        <strain evidence="2">BECK_BZ199</strain>
    </source>
</reference>
<dbReference type="Pfam" id="PF05015">
    <property type="entry name" value="HigB-like_toxin"/>
    <property type="match status" value="1"/>
</dbReference>
<sequence length="91" mass="10612">MIKTFTSKELAELFTSGDNHRIRDEFKVPCLRRLDILEQAQSLTDIDMPGFHLHALSGGSGRYGLQVHGPWYMTFDWEEGKVFRVNLKQYH</sequence>
<evidence type="ECO:0000313" key="1">
    <source>
        <dbReference type="EMBL" id="VFK25406.1"/>
    </source>
</evidence>